<evidence type="ECO:0000313" key="2">
    <source>
        <dbReference type="Proteomes" id="UP000247409"/>
    </source>
</evidence>
<dbReference type="InterPro" id="IPR052326">
    <property type="entry name" value="Diff-Dev_Assoc_Protein"/>
</dbReference>
<dbReference type="PANTHER" id="PTHR33459">
    <property type="entry name" value="DD-GDCA PROTEIN"/>
    <property type="match status" value="1"/>
</dbReference>
<organism evidence="1 2">
    <name type="scientific">Gracilariopsis chorda</name>
    <dbReference type="NCBI Taxonomy" id="448386"/>
    <lineage>
        <taxon>Eukaryota</taxon>
        <taxon>Rhodophyta</taxon>
        <taxon>Florideophyceae</taxon>
        <taxon>Rhodymeniophycidae</taxon>
        <taxon>Gracilariales</taxon>
        <taxon>Gracilariaceae</taxon>
        <taxon>Gracilariopsis</taxon>
    </lineage>
</organism>
<dbReference type="AlphaFoldDB" id="A0A2V3IPF5"/>
<sequence>MKCQPDPFWNCQPHLHCLSAVCKPKLSHGEECHPDGIPCQTGLYCLGGGGVKKCVHGKKEQMKCQPDPYWSCQPHLHCVDSVCKPKPLPLGEHCHPDSIPCESGLHCLGGGNVKKCVEGKTEDMKCQPDPFWSCQPHLHCVESVCKPKPLQLGEVCHPDGAPCQSGLYCLGGGTVKKCVHGKPKGMKCQLDPFWSCQPHLTCINGLCEPKPVPLGEVCDPYGVPCEEGLFCLGHSVKKCVEGKPVGMPCAPDPFWSCRPGLQCVAKKCEPKPLPEGEVCETDGIPCESGLFCLGDTVKKCVKGRDAGMQCKPDPFWYCKPHLQCVNNKCKPKPLALGQVCEPHGVPCKDGLFCLGDKVKKCVEGKQSGMHCELNSEPSHFCRPPLLCTDNICKPKPLAAGEVCTRNGATCQKGLFCLGRGVKKCVYGRDPGQYCGYKARNSCKPGLACARFRHKRICISIGGTGEKCGYRIHTICKKGLRCGGRWFGRCYQRGGRGAACDRKKHKLCKQWLVCRRGYCEGRGRKRH</sequence>
<dbReference type="EMBL" id="NBIV01000141">
    <property type="protein sequence ID" value="PXF43010.1"/>
    <property type="molecule type" value="Genomic_DNA"/>
</dbReference>
<keyword evidence="2" id="KW-1185">Reference proteome</keyword>
<evidence type="ECO:0000313" key="1">
    <source>
        <dbReference type="EMBL" id="PXF43010.1"/>
    </source>
</evidence>
<protein>
    <submittedName>
        <fullName evidence="1">Uncharacterized protein</fullName>
    </submittedName>
</protein>
<comment type="caution">
    <text evidence="1">The sequence shown here is derived from an EMBL/GenBank/DDBJ whole genome shotgun (WGS) entry which is preliminary data.</text>
</comment>
<name>A0A2V3IPF5_9FLOR</name>
<accession>A0A2V3IPF5</accession>
<dbReference type="STRING" id="448386.A0A2V3IPF5"/>
<gene>
    <name evidence="1" type="ORF">BWQ96_07258</name>
</gene>
<dbReference type="Proteomes" id="UP000247409">
    <property type="component" value="Unassembled WGS sequence"/>
</dbReference>
<dbReference type="PANTHER" id="PTHR33459:SF7">
    <property type="entry name" value="DD-GDCA PROTEIN"/>
    <property type="match status" value="1"/>
</dbReference>
<proteinExistence type="predicted"/>
<dbReference type="OrthoDB" id="4321958at2759"/>
<reference evidence="1 2" key="1">
    <citation type="journal article" date="2018" name="Mol. Biol. Evol.">
        <title>Analysis of the draft genome of the red seaweed Gracilariopsis chorda provides insights into genome size evolution in Rhodophyta.</title>
        <authorList>
            <person name="Lee J."/>
            <person name="Yang E.C."/>
            <person name="Graf L."/>
            <person name="Yang J.H."/>
            <person name="Qiu H."/>
            <person name="Zel Zion U."/>
            <person name="Chan C.X."/>
            <person name="Stephens T.G."/>
            <person name="Weber A.P.M."/>
            <person name="Boo G.H."/>
            <person name="Boo S.M."/>
            <person name="Kim K.M."/>
            <person name="Shin Y."/>
            <person name="Jung M."/>
            <person name="Lee S.J."/>
            <person name="Yim H.S."/>
            <person name="Lee J.H."/>
            <person name="Bhattacharya D."/>
            <person name="Yoon H.S."/>
        </authorList>
    </citation>
    <scope>NUCLEOTIDE SEQUENCE [LARGE SCALE GENOMIC DNA]</scope>
    <source>
        <strain evidence="1 2">SKKU-2015</strain>
        <tissue evidence="1">Whole body</tissue>
    </source>
</reference>